<dbReference type="PROSITE" id="PS51257">
    <property type="entry name" value="PROKAR_LIPOPROTEIN"/>
    <property type="match status" value="1"/>
</dbReference>
<dbReference type="PANTHER" id="PTHR30203:SF33">
    <property type="entry name" value="BLR4455 PROTEIN"/>
    <property type="match status" value="1"/>
</dbReference>
<evidence type="ECO:0000313" key="4">
    <source>
        <dbReference type="Proteomes" id="UP001148482"/>
    </source>
</evidence>
<keyword evidence="2" id="KW-0812">Transmembrane</keyword>
<keyword evidence="2" id="KW-0564">Palmitate</keyword>
<evidence type="ECO:0000256" key="1">
    <source>
        <dbReference type="ARBA" id="ARBA00007613"/>
    </source>
</evidence>
<dbReference type="Gene3D" id="1.20.1600.10">
    <property type="entry name" value="Outer membrane efflux proteins (OEP)"/>
    <property type="match status" value="1"/>
</dbReference>
<dbReference type="Pfam" id="PF02321">
    <property type="entry name" value="OEP"/>
    <property type="match status" value="2"/>
</dbReference>
<accession>A0A9X3CUB4</accession>
<comment type="subcellular location">
    <subcellularLocation>
        <location evidence="2">Cell membrane</location>
        <topology evidence="2">Lipid-anchor</topology>
    </subcellularLocation>
</comment>
<sequence length="467" mass="52663">MRRLNIYKFILIPAVLLSLQSCFVAKEYSRPEEVVENEAYRTDNLPTDTLSMARISWRELFTDPVLTNHIDRALENNIDIRIALQQIEAAGAYLKQAKAAYLPTLGVSAQVTHQELAQNSQFGSFFDGGITQYDATANLSWEADIWGRIRSNERAQRAAYLQTVAAHQAVKTRLVANVANLYYQLLALDEQLEITRETVANRINSVETIRALKEAGNVTEVGVKQTEAQLYQAQAVEIELANQIRLLENTFSILLGEAPHAIVRSDLGRQELNTELRTGVPVQLLRNRPDVIAAEYNLVNAFQLTNAARSNFYPALRLSANGGFQSLDLEELIDTNSLFATIVGNLTQPIFNRREIRTQYEVAQARQEIAFLEFRRAILDASREVSDALYNYAAADRKFDFKQDEFEAYDLATSYSEDLLNSGFANYLEVLTARENALNSQLELVNIRYDELSAIVDLYQALGGGWE</sequence>
<evidence type="ECO:0000313" key="3">
    <source>
        <dbReference type="EMBL" id="MCX2836957.1"/>
    </source>
</evidence>
<keyword evidence="2" id="KW-0449">Lipoprotein</keyword>
<dbReference type="Proteomes" id="UP001148482">
    <property type="component" value="Unassembled WGS sequence"/>
</dbReference>
<name>A0A9X3CUB4_9FLAO</name>
<proteinExistence type="inferred from homology"/>
<dbReference type="GO" id="GO:0015562">
    <property type="term" value="F:efflux transmembrane transporter activity"/>
    <property type="evidence" value="ECO:0007669"/>
    <property type="project" value="InterPro"/>
</dbReference>
<gene>
    <name evidence="3" type="ORF">OQ279_02230</name>
</gene>
<dbReference type="AlphaFoldDB" id="A0A9X3CUB4"/>
<dbReference type="InterPro" id="IPR003423">
    <property type="entry name" value="OMP_efflux"/>
</dbReference>
<dbReference type="SUPFAM" id="SSF56954">
    <property type="entry name" value="Outer membrane efflux proteins (OEP)"/>
    <property type="match status" value="1"/>
</dbReference>
<dbReference type="Gene3D" id="2.20.200.10">
    <property type="entry name" value="Outer membrane efflux proteins (OEP)"/>
    <property type="match status" value="1"/>
</dbReference>
<dbReference type="NCBIfam" id="TIGR01845">
    <property type="entry name" value="outer_NodT"/>
    <property type="match status" value="1"/>
</dbReference>
<dbReference type="RefSeq" id="WP_266068137.1">
    <property type="nucleotide sequence ID" value="NZ_JAPJDA010000002.1"/>
</dbReference>
<keyword evidence="2" id="KW-1134">Transmembrane beta strand</keyword>
<keyword evidence="2" id="KW-0472">Membrane</keyword>
<comment type="similarity">
    <text evidence="1 2">Belongs to the outer membrane factor (OMF) (TC 1.B.17) family.</text>
</comment>
<dbReference type="InterPro" id="IPR010131">
    <property type="entry name" value="MdtP/NodT-like"/>
</dbReference>
<evidence type="ECO:0000256" key="2">
    <source>
        <dbReference type="RuleBase" id="RU362097"/>
    </source>
</evidence>
<dbReference type="PANTHER" id="PTHR30203">
    <property type="entry name" value="OUTER MEMBRANE CATION EFFLUX PROTEIN"/>
    <property type="match status" value="1"/>
</dbReference>
<comment type="caution">
    <text evidence="3">The sequence shown here is derived from an EMBL/GenBank/DDBJ whole genome shotgun (WGS) entry which is preliminary data.</text>
</comment>
<reference evidence="3" key="1">
    <citation type="submission" date="2022-11" db="EMBL/GenBank/DDBJ databases">
        <title>Salinimicrobium profundisediminis sp. nov., isolated from deep-sea sediment of the Mariana Trench.</title>
        <authorList>
            <person name="Fu H."/>
        </authorList>
    </citation>
    <scope>NUCLEOTIDE SEQUENCE</scope>
    <source>
        <strain evidence="3">MT39</strain>
    </source>
</reference>
<dbReference type="EMBL" id="JAPJDA010000002">
    <property type="protein sequence ID" value="MCX2836957.1"/>
    <property type="molecule type" value="Genomic_DNA"/>
</dbReference>
<dbReference type="GO" id="GO:0005886">
    <property type="term" value="C:plasma membrane"/>
    <property type="evidence" value="ECO:0007669"/>
    <property type="project" value="UniProtKB-SubCell"/>
</dbReference>
<keyword evidence="4" id="KW-1185">Reference proteome</keyword>
<organism evidence="3 4">
    <name type="scientific">Salinimicrobium profundisediminis</name>
    <dbReference type="NCBI Taxonomy" id="2994553"/>
    <lineage>
        <taxon>Bacteria</taxon>
        <taxon>Pseudomonadati</taxon>
        <taxon>Bacteroidota</taxon>
        <taxon>Flavobacteriia</taxon>
        <taxon>Flavobacteriales</taxon>
        <taxon>Flavobacteriaceae</taxon>
        <taxon>Salinimicrobium</taxon>
    </lineage>
</organism>
<protein>
    <submittedName>
        <fullName evidence="3">Efflux transporter outer membrane subunit</fullName>
    </submittedName>
</protein>